<accession>A0A857JHV7</accession>
<sequence length="180" mass="20515">MRGQHCLIGCYSRGESTIKLLMSTTFAFLLSSVVAAQSNEELKSYFLADQELRSQENMKNKIYPKFKDEIGRRIFVFEAISNGGLVTAEDYFYAAIILQHTNVEYVGEHLKSMGNENHLLAHFLAKRAFELGHENGAWLMAATYNRYLENAKIDVGKYGLKHKNNKLLANDETITDIDRI</sequence>
<evidence type="ECO:0000313" key="2">
    <source>
        <dbReference type="Proteomes" id="UP000464524"/>
    </source>
</evidence>
<evidence type="ECO:0000313" key="1">
    <source>
        <dbReference type="EMBL" id="QHJ10517.1"/>
    </source>
</evidence>
<keyword evidence="2" id="KW-1185">Reference proteome</keyword>
<dbReference type="AlphaFoldDB" id="A0A857JHV7"/>
<name>A0A857JHV7_9ALTE</name>
<dbReference type="KEGG" id="pmes:FX988_00731"/>
<gene>
    <name evidence="1" type="ORF">FX988_00731</name>
</gene>
<protein>
    <submittedName>
        <fullName evidence="1">Uncharacterized protein</fullName>
    </submittedName>
</protein>
<dbReference type="EMBL" id="CP047656">
    <property type="protein sequence ID" value="QHJ10517.1"/>
    <property type="molecule type" value="Genomic_DNA"/>
</dbReference>
<organism evidence="1 2">
    <name type="scientific">Paraglaciecola mesophila</name>
    <dbReference type="NCBI Taxonomy" id="197222"/>
    <lineage>
        <taxon>Bacteria</taxon>
        <taxon>Pseudomonadati</taxon>
        <taxon>Pseudomonadota</taxon>
        <taxon>Gammaproteobacteria</taxon>
        <taxon>Alteromonadales</taxon>
        <taxon>Alteromonadaceae</taxon>
        <taxon>Paraglaciecola</taxon>
    </lineage>
</organism>
<proteinExistence type="predicted"/>
<dbReference type="Proteomes" id="UP000464524">
    <property type="component" value="Chromosome"/>
</dbReference>
<reference evidence="1 2" key="1">
    <citation type="submission" date="2019-12" db="EMBL/GenBank/DDBJ databases">
        <title>Genome sequencing and assembly of endphytes of Porphyra tenera.</title>
        <authorList>
            <person name="Park J.M."/>
            <person name="Shin R."/>
            <person name="Jo S.H."/>
        </authorList>
    </citation>
    <scope>NUCLEOTIDE SEQUENCE [LARGE SCALE GENOMIC DNA]</scope>
    <source>
        <strain evidence="1 2">GPM4</strain>
    </source>
</reference>